<protein>
    <submittedName>
        <fullName evidence="1">Alkylmercury lyase</fullName>
    </submittedName>
</protein>
<dbReference type="Proteomes" id="UP000181956">
    <property type="component" value="Chromosome I"/>
</dbReference>
<sequence length="234" mass="25491">MPKETAMPISPRAERLRHAIYMQLAEHGTLQTRDALAAEFGLTPAEYEGALAELADAHHVVLDGGEVVLAHPFATRSFRFSVMGPRTLWWGGCAWDAFAIPNLVPGSPAVLVATTCPACSTAHAWTVTNEAPPVGDQLAHFLVPVDRIWPDAAHACANQQIFCSEQCIAHWLERTGNTRGSVLSLTTLWRLAAHWYDGRLDTPYERREPTQAADYFRSVGLSGSFWGLGAGAEG</sequence>
<evidence type="ECO:0000313" key="2">
    <source>
        <dbReference type="Proteomes" id="UP000181956"/>
    </source>
</evidence>
<dbReference type="Pfam" id="PF03243">
    <property type="entry name" value="MerB"/>
    <property type="match status" value="1"/>
</dbReference>
<proteinExistence type="predicted"/>
<dbReference type="InterPro" id="IPR004927">
    <property type="entry name" value="MerB"/>
</dbReference>
<keyword evidence="1" id="KW-0456">Lyase</keyword>
<dbReference type="InterPro" id="IPR053717">
    <property type="entry name" value="MerB_lyase_sf"/>
</dbReference>
<dbReference type="AlphaFoldDB" id="A0A1H1TEZ3"/>
<dbReference type="GO" id="GO:0018836">
    <property type="term" value="F:alkylmercury lyase activity"/>
    <property type="evidence" value="ECO:0007669"/>
    <property type="project" value="InterPro"/>
</dbReference>
<accession>A0A1H1TEZ3</accession>
<dbReference type="Gene3D" id="3.30.450.410">
    <property type="match status" value="1"/>
</dbReference>
<reference evidence="2" key="1">
    <citation type="submission" date="2016-10" db="EMBL/GenBank/DDBJ databases">
        <authorList>
            <person name="Varghese N."/>
            <person name="Submissions S."/>
        </authorList>
    </citation>
    <scope>NUCLEOTIDE SEQUENCE [LARGE SCALE GENOMIC DNA]</scope>
    <source>
        <strain evidence="2">DSM 21772</strain>
    </source>
</reference>
<gene>
    <name evidence="1" type="ORF">SAMN04489834_1752</name>
</gene>
<evidence type="ECO:0000313" key="1">
    <source>
        <dbReference type="EMBL" id="SDS58783.1"/>
    </source>
</evidence>
<dbReference type="RefSeq" id="WP_197675188.1">
    <property type="nucleotide sequence ID" value="NZ_LT629742.1"/>
</dbReference>
<dbReference type="STRING" id="412690.SAMN04489834_1752"/>
<organism evidence="1 2">
    <name type="scientific">Microterricola viridarii</name>
    <dbReference type="NCBI Taxonomy" id="412690"/>
    <lineage>
        <taxon>Bacteria</taxon>
        <taxon>Bacillati</taxon>
        <taxon>Actinomycetota</taxon>
        <taxon>Actinomycetes</taxon>
        <taxon>Micrococcales</taxon>
        <taxon>Microbacteriaceae</taxon>
        <taxon>Microterricola</taxon>
    </lineage>
</organism>
<keyword evidence="2" id="KW-1185">Reference proteome</keyword>
<dbReference type="EMBL" id="LT629742">
    <property type="protein sequence ID" value="SDS58783.1"/>
    <property type="molecule type" value="Genomic_DNA"/>
</dbReference>
<dbReference type="SUPFAM" id="SSF160387">
    <property type="entry name" value="NosL/MerB-like"/>
    <property type="match status" value="1"/>
</dbReference>
<name>A0A1H1TEZ3_9MICO</name>